<keyword evidence="3 9" id="KW-0347">Helicase</keyword>
<reference evidence="11 12" key="1">
    <citation type="submission" date="2019-09" db="EMBL/GenBank/DDBJ databases">
        <title>Phylogeny of genus Pseudoclavibacter and closely related genus.</title>
        <authorList>
            <person name="Li Y."/>
        </authorList>
    </citation>
    <scope>NUCLEOTIDE SEQUENCE [LARGE SCALE GENOMIC DNA]</scope>
    <source>
        <strain evidence="11 12">THG-MD12</strain>
    </source>
</reference>
<dbReference type="PROSITE" id="PS51198">
    <property type="entry name" value="UVRD_HELICASE_ATP_BIND"/>
    <property type="match status" value="1"/>
</dbReference>
<dbReference type="Proteomes" id="UP000490386">
    <property type="component" value="Unassembled WGS sequence"/>
</dbReference>
<dbReference type="Gene3D" id="3.40.50.300">
    <property type="entry name" value="P-loop containing nucleotide triphosphate hydrolases"/>
    <property type="match status" value="2"/>
</dbReference>
<keyword evidence="2 9" id="KW-0378">Hydrolase</keyword>
<keyword evidence="5" id="KW-0413">Isomerase</keyword>
<comment type="caution">
    <text evidence="11">The sequence shown here is derived from an EMBL/GenBank/DDBJ whole genome shotgun (WGS) entry which is preliminary data.</text>
</comment>
<comment type="catalytic activity">
    <reaction evidence="6">
        <text>Couples ATP hydrolysis with the unwinding of duplex DNA by translocating in the 3'-5' direction.</text>
        <dbReference type="EC" id="5.6.2.4"/>
    </reaction>
</comment>
<evidence type="ECO:0000256" key="6">
    <source>
        <dbReference type="ARBA" id="ARBA00034617"/>
    </source>
</evidence>
<dbReference type="GO" id="GO:0005829">
    <property type="term" value="C:cytosol"/>
    <property type="evidence" value="ECO:0007669"/>
    <property type="project" value="TreeGrafter"/>
</dbReference>
<keyword evidence="12" id="KW-1185">Reference proteome</keyword>
<dbReference type="GO" id="GO:0005524">
    <property type="term" value="F:ATP binding"/>
    <property type="evidence" value="ECO:0007669"/>
    <property type="project" value="UniProtKB-UniRule"/>
</dbReference>
<dbReference type="Pfam" id="PF00580">
    <property type="entry name" value="UvrD-helicase"/>
    <property type="match status" value="1"/>
</dbReference>
<dbReference type="InterPro" id="IPR027417">
    <property type="entry name" value="P-loop_NTPase"/>
</dbReference>
<evidence type="ECO:0000256" key="3">
    <source>
        <dbReference type="ARBA" id="ARBA00022806"/>
    </source>
</evidence>
<dbReference type="InterPro" id="IPR014016">
    <property type="entry name" value="UvrD-like_ATP-bd"/>
</dbReference>
<dbReference type="PANTHER" id="PTHR11070">
    <property type="entry name" value="UVRD / RECB / PCRA DNA HELICASE FAMILY MEMBER"/>
    <property type="match status" value="1"/>
</dbReference>
<feature type="domain" description="UvrD-like helicase ATP-binding" evidence="10">
    <location>
        <begin position="274"/>
        <end position="597"/>
    </location>
</feature>
<accession>A0A7J5B1A8</accession>
<dbReference type="InterPro" id="IPR014017">
    <property type="entry name" value="DNA_helicase_UvrD-like_C"/>
</dbReference>
<dbReference type="SUPFAM" id="SSF52540">
    <property type="entry name" value="P-loop containing nucleoside triphosphate hydrolases"/>
    <property type="match status" value="1"/>
</dbReference>
<keyword evidence="4 9" id="KW-0067">ATP-binding</keyword>
<keyword evidence="1 9" id="KW-0547">Nucleotide-binding</keyword>
<evidence type="ECO:0000256" key="5">
    <source>
        <dbReference type="ARBA" id="ARBA00023235"/>
    </source>
</evidence>
<evidence type="ECO:0000256" key="8">
    <source>
        <dbReference type="ARBA" id="ARBA00048988"/>
    </source>
</evidence>
<evidence type="ECO:0000313" key="12">
    <source>
        <dbReference type="Proteomes" id="UP000490386"/>
    </source>
</evidence>
<dbReference type="GO" id="GO:0016787">
    <property type="term" value="F:hydrolase activity"/>
    <property type="evidence" value="ECO:0007669"/>
    <property type="project" value="UniProtKB-UniRule"/>
</dbReference>
<dbReference type="AlphaFoldDB" id="A0A7J5B1A8"/>
<evidence type="ECO:0000256" key="4">
    <source>
        <dbReference type="ARBA" id="ARBA00022840"/>
    </source>
</evidence>
<evidence type="ECO:0000256" key="1">
    <source>
        <dbReference type="ARBA" id="ARBA00022741"/>
    </source>
</evidence>
<evidence type="ECO:0000259" key="10">
    <source>
        <dbReference type="PROSITE" id="PS51198"/>
    </source>
</evidence>
<dbReference type="GO" id="GO:0000725">
    <property type="term" value="P:recombinational repair"/>
    <property type="evidence" value="ECO:0007669"/>
    <property type="project" value="TreeGrafter"/>
</dbReference>
<dbReference type="GO" id="GO:0003677">
    <property type="term" value="F:DNA binding"/>
    <property type="evidence" value="ECO:0007669"/>
    <property type="project" value="InterPro"/>
</dbReference>
<comment type="catalytic activity">
    <reaction evidence="8">
        <text>ATP + H2O = ADP + phosphate + H(+)</text>
        <dbReference type="Rhea" id="RHEA:13065"/>
        <dbReference type="ChEBI" id="CHEBI:15377"/>
        <dbReference type="ChEBI" id="CHEBI:15378"/>
        <dbReference type="ChEBI" id="CHEBI:30616"/>
        <dbReference type="ChEBI" id="CHEBI:43474"/>
        <dbReference type="ChEBI" id="CHEBI:456216"/>
        <dbReference type="EC" id="5.6.2.4"/>
    </reaction>
</comment>
<dbReference type="EC" id="5.6.2.4" evidence="7"/>
<feature type="binding site" evidence="9">
    <location>
        <begin position="295"/>
        <end position="302"/>
    </location>
    <ligand>
        <name>ATP</name>
        <dbReference type="ChEBI" id="CHEBI:30616"/>
    </ligand>
</feature>
<evidence type="ECO:0000256" key="9">
    <source>
        <dbReference type="PROSITE-ProRule" id="PRU00560"/>
    </source>
</evidence>
<evidence type="ECO:0000256" key="2">
    <source>
        <dbReference type="ARBA" id="ARBA00022801"/>
    </source>
</evidence>
<evidence type="ECO:0000256" key="7">
    <source>
        <dbReference type="ARBA" id="ARBA00034808"/>
    </source>
</evidence>
<protein>
    <recommendedName>
        <fullName evidence="7">DNA 3'-5' helicase</fullName>
        <ecNumber evidence="7">5.6.2.4</ecNumber>
    </recommendedName>
</protein>
<gene>
    <name evidence="11" type="ORF">F8O03_14580</name>
</gene>
<dbReference type="OrthoDB" id="9787585at2"/>
<dbReference type="Pfam" id="PF13361">
    <property type="entry name" value="UvrD_C"/>
    <property type="match status" value="1"/>
</dbReference>
<organism evidence="11 12">
    <name type="scientific">Pseudoclavibacter terrae</name>
    <dbReference type="NCBI Taxonomy" id="1530195"/>
    <lineage>
        <taxon>Bacteria</taxon>
        <taxon>Bacillati</taxon>
        <taxon>Actinomycetota</taxon>
        <taxon>Actinomycetes</taxon>
        <taxon>Micrococcales</taxon>
        <taxon>Microbacteriaceae</taxon>
        <taxon>Pseudoclavibacter</taxon>
    </lineage>
</organism>
<sequence>MPTIVMTPTMNKLDGTLKRKAWAFIEKLTTSDDTLGLHIEPINNSVDSRVRTGRVDQQFRAVLFKIQGSGPEAYYVLHGVWNHDEAIEIAKKSRLSVNPVNGVLELVQEEPVAPPAPRAEPVQPALAASVSDAEQSVVSPDAAITPETAAEPVLRARGISLADLTDVLGIDRDLAAGAVEATSDDALSAVADRAADQVIWQGIALLEIAAGSSVLEVQQSLELERAAVALDSSDDDAVIAALQRPASRTGFSVLDDDELRRAIEEKSFDAWRVFLHPEQRDYAERRRLGPFRLSGGAGTGKTVVLIHRARSLARANPDARILVTTYTRNLADALKADLLRLDPSIVLALKLGEPGVFVTGIDAVAAAVLRDASDLSGAAREVLGVDAAGVAKRTNKNEWTDALESAGQNLPTDARSVPFLQAEYALIVLPNRITSREEYWKARRPGRGVKLDRAKRSAVWDVVETYRRRSRLDGSIDFEEAPALAAAALERSGQHLCDHVLVDEGQDLTPTRWQLLRALVESGPDDLFIAEDSQQRIYGRQVVLGRYGIGIVGRSRRLTLNYRTTAENLAFAVGVLSGASFTDVENTEAVSAGYRSARRGPEPLLIGTETVSEELQAAADLVAGWLNDGLEPETVAVLTRDQRQRHFVMEGLRERGVQAREVDAGEAGVGLPLVMTMHRAKGTEFSNVLLFGLGARAMPSPVATKGLTDSDLEDALLRERSLLYVAATRARDQLACTWNGERTRLLPEAAEH</sequence>
<dbReference type="InterPro" id="IPR000212">
    <property type="entry name" value="DNA_helicase_UvrD/REP"/>
</dbReference>
<dbReference type="EMBL" id="WBJX01000005">
    <property type="protein sequence ID" value="KAB1636792.1"/>
    <property type="molecule type" value="Genomic_DNA"/>
</dbReference>
<evidence type="ECO:0000313" key="11">
    <source>
        <dbReference type="EMBL" id="KAB1636792.1"/>
    </source>
</evidence>
<proteinExistence type="predicted"/>
<name>A0A7J5B1A8_9MICO</name>
<dbReference type="PANTHER" id="PTHR11070:SF45">
    <property type="entry name" value="DNA 3'-5' HELICASE"/>
    <property type="match status" value="1"/>
</dbReference>
<dbReference type="GO" id="GO:0043138">
    <property type="term" value="F:3'-5' DNA helicase activity"/>
    <property type="evidence" value="ECO:0007669"/>
    <property type="project" value="UniProtKB-EC"/>
</dbReference>